<keyword evidence="6 8" id="KW-1133">Transmembrane helix</keyword>
<evidence type="ECO:0000256" key="6">
    <source>
        <dbReference type="ARBA" id="ARBA00022989"/>
    </source>
</evidence>
<dbReference type="InterPro" id="IPR014263">
    <property type="entry name" value="Methanolan_biosynth_EpsI"/>
</dbReference>
<evidence type="ECO:0000256" key="2">
    <source>
        <dbReference type="ARBA" id="ARBA00022475"/>
    </source>
</evidence>
<dbReference type="EMBL" id="AP026708">
    <property type="protein sequence ID" value="BDQ35433.1"/>
    <property type="molecule type" value="Genomic_DNA"/>
</dbReference>
<evidence type="ECO:0000256" key="3">
    <source>
        <dbReference type="ARBA" id="ARBA00022670"/>
    </source>
</evidence>
<dbReference type="Proteomes" id="UP001061361">
    <property type="component" value="Chromosome"/>
</dbReference>
<evidence type="ECO:0000256" key="4">
    <source>
        <dbReference type="ARBA" id="ARBA00022692"/>
    </source>
</evidence>
<keyword evidence="5" id="KW-0378">Hydrolase</keyword>
<feature type="transmembrane region" description="Helical" evidence="8">
    <location>
        <begin position="36"/>
        <end position="52"/>
    </location>
</feature>
<dbReference type="Pfam" id="PF11984">
    <property type="entry name" value="DUF3485"/>
    <property type="match status" value="1"/>
</dbReference>
<gene>
    <name evidence="10" type="ORF">JCM14722_29750</name>
</gene>
<dbReference type="InterPro" id="IPR013426">
    <property type="entry name" value="EpsH-like"/>
</dbReference>
<comment type="subcellular location">
    <subcellularLocation>
        <location evidence="1">Cell membrane</location>
        <topology evidence="1">Multi-pass membrane protein</topology>
    </subcellularLocation>
</comment>
<sequence length="503" mass="56736">MTRFILYALALVSWVAIFWADFPVLVHFWNGEDYSHCYLIVPIIIYLVWNNRSRIAEASGGSGFFGYLLLLISILFLFIGRFGSLRYFVNLSMWSSFCGMALVALGQRSFRALWLPMVIGVFAIPFPAFIDRLASFRLRLISSYLSEQVLRLLNIPVFREGNVIDLGVIQLQVVDACSGLRYLWPSILMALLVGWFFLKAPWKRIVLLLASIPVTIFSNAFRIALTGILTKFIDPVLAQGFFHDFSGWLVYVLSLGILWGITMLLASERDKNSGDDVKPVDVARFNAVLPGAWNGAVVLVLLATLWAGPFFLKQQQYTPHRHRFTGLPVQVAQWQGKYSKLSEPVLKSLGLDDYMNGQFSTPGERGDIWVLVSWYAHQTVEHAAHAPTSCLLGGGWDMLSKRVLPPVSGGRAFPVTQMVLGKGSQKLISNFWLLQRGRVVTSEWRNKWYLVQDALLQQRTDGALVRIEMAVPPGKTVEQTQETLNDFAAALRQELSVYLPEDY</sequence>
<feature type="transmembrane region" description="Helical" evidence="8">
    <location>
        <begin position="87"/>
        <end position="105"/>
    </location>
</feature>
<feature type="transmembrane region" description="Helical" evidence="8">
    <location>
        <begin position="112"/>
        <end position="130"/>
    </location>
</feature>
<dbReference type="NCBIfam" id="TIGR02602">
    <property type="entry name" value="8TM_EpsH"/>
    <property type="match status" value="1"/>
</dbReference>
<feature type="transmembrane region" description="Helical" evidence="8">
    <location>
        <begin position="245"/>
        <end position="266"/>
    </location>
</feature>
<keyword evidence="2" id="KW-1003">Cell membrane</keyword>
<dbReference type="NCBIfam" id="TIGR02914">
    <property type="entry name" value="EpsI_fam"/>
    <property type="match status" value="1"/>
</dbReference>
<dbReference type="InterPro" id="IPR026491">
    <property type="entry name" value="ExosortD_VPLPA"/>
</dbReference>
<feature type="domain" description="Methanolan biosynthesis EpsI" evidence="9">
    <location>
        <begin position="297"/>
        <end position="496"/>
    </location>
</feature>
<dbReference type="RefSeq" id="WP_264982324.1">
    <property type="nucleotide sequence ID" value="NZ_AP026708.1"/>
</dbReference>
<name>A0ABN6S0L3_9BACT</name>
<feature type="transmembrane region" description="Helical" evidence="8">
    <location>
        <begin position="205"/>
        <end position="225"/>
    </location>
</feature>
<organism evidence="10 11">
    <name type="scientific">Pseudodesulfovibrio portus</name>
    <dbReference type="NCBI Taxonomy" id="231439"/>
    <lineage>
        <taxon>Bacteria</taxon>
        <taxon>Pseudomonadati</taxon>
        <taxon>Thermodesulfobacteriota</taxon>
        <taxon>Desulfovibrionia</taxon>
        <taxon>Desulfovibrionales</taxon>
        <taxon>Desulfovibrionaceae</taxon>
    </lineage>
</organism>
<dbReference type="NCBIfam" id="TIGR04178">
    <property type="entry name" value="exo_archaeo"/>
    <property type="match status" value="1"/>
</dbReference>
<evidence type="ECO:0000313" key="10">
    <source>
        <dbReference type="EMBL" id="BDQ35433.1"/>
    </source>
</evidence>
<dbReference type="Pfam" id="PF09721">
    <property type="entry name" value="Exosortase_EpsH"/>
    <property type="match status" value="1"/>
</dbReference>
<accession>A0ABN6S0L3</accession>
<evidence type="ECO:0000259" key="9">
    <source>
        <dbReference type="Pfam" id="PF11984"/>
    </source>
</evidence>
<proteinExistence type="predicted"/>
<keyword evidence="3" id="KW-0645">Protease</keyword>
<feature type="transmembrane region" description="Helical" evidence="8">
    <location>
        <begin position="287"/>
        <end position="312"/>
    </location>
</feature>
<evidence type="ECO:0000313" key="11">
    <source>
        <dbReference type="Proteomes" id="UP001061361"/>
    </source>
</evidence>
<evidence type="ECO:0000256" key="5">
    <source>
        <dbReference type="ARBA" id="ARBA00022801"/>
    </source>
</evidence>
<reference evidence="10" key="1">
    <citation type="submission" date="2022-08" db="EMBL/GenBank/DDBJ databases">
        <title>Genome Sequence of the sulphate-reducing bacterium, Pseudodesulfovibrio portus JCM14722.</title>
        <authorList>
            <person name="Kondo R."/>
            <person name="Kataoka T."/>
        </authorList>
    </citation>
    <scope>NUCLEOTIDE SEQUENCE</scope>
    <source>
        <strain evidence="10">JCM 14722</strain>
    </source>
</reference>
<dbReference type="InterPro" id="IPR019127">
    <property type="entry name" value="Exosortase"/>
</dbReference>
<dbReference type="NCBIfam" id="TIGR04152">
    <property type="entry name" value="exosort_VPLPA"/>
    <property type="match status" value="1"/>
</dbReference>
<evidence type="ECO:0000256" key="1">
    <source>
        <dbReference type="ARBA" id="ARBA00004651"/>
    </source>
</evidence>
<protein>
    <recommendedName>
        <fullName evidence="9">Methanolan biosynthesis EpsI domain-containing protein</fullName>
    </recommendedName>
</protein>
<dbReference type="InterPro" id="IPR026392">
    <property type="entry name" value="Exo/Archaeosortase_dom"/>
</dbReference>
<evidence type="ECO:0000256" key="7">
    <source>
        <dbReference type="ARBA" id="ARBA00023136"/>
    </source>
</evidence>
<feature type="transmembrane region" description="Helical" evidence="8">
    <location>
        <begin position="182"/>
        <end position="198"/>
    </location>
</feature>
<keyword evidence="4 8" id="KW-0812">Transmembrane</keyword>
<evidence type="ECO:0000256" key="8">
    <source>
        <dbReference type="SAM" id="Phobius"/>
    </source>
</evidence>
<keyword evidence="11" id="KW-1185">Reference proteome</keyword>
<feature type="transmembrane region" description="Helical" evidence="8">
    <location>
        <begin position="64"/>
        <end position="81"/>
    </location>
</feature>
<keyword evidence="7 8" id="KW-0472">Membrane</keyword>